<reference evidence="1" key="1">
    <citation type="journal article" date="2020" name="J. Eukaryot. Microbiol.">
        <title>De novo Sequencing, Assembly and Annotation of the Transcriptome for the Free-Living Testate Amoeba Arcella intermedia.</title>
        <authorList>
            <person name="Ribeiro G.M."/>
            <person name="Porfirio-Sousa A.L."/>
            <person name="Maurer-Alcala X.X."/>
            <person name="Katz L.A."/>
            <person name="Lahr D.J.G."/>
        </authorList>
    </citation>
    <scope>NUCLEOTIDE SEQUENCE</scope>
</reference>
<dbReference type="AlphaFoldDB" id="A0A6B2L726"/>
<name>A0A6B2L726_9EUKA</name>
<proteinExistence type="predicted"/>
<protein>
    <submittedName>
        <fullName evidence="1">Uncharacterized protein</fullName>
    </submittedName>
</protein>
<evidence type="ECO:0000313" key="1">
    <source>
        <dbReference type="EMBL" id="NDV32764.1"/>
    </source>
</evidence>
<accession>A0A6B2L726</accession>
<sequence>MTPNPNLLRPSLKPNRYLPDPRLNQLHSRLPNLNNLPRLNHKNRTKINLPPKRRVLLNLKLLLNQILPNLQNLLPSLHNLRLKPHPSPKLPKPIRLSQPPALLNLLLARHSRNLRKNLKPPNLQKLRQLKRLKPNNLNRSNKQRLGKLKRRLLILKQKLLKQKLLHRKLLVKQKLGKVLQSHLKVNLLKPK</sequence>
<organism evidence="1">
    <name type="scientific">Arcella intermedia</name>
    <dbReference type="NCBI Taxonomy" id="1963864"/>
    <lineage>
        <taxon>Eukaryota</taxon>
        <taxon>Amoebozoa</taxon>
        <taxon>Tubulinea</taxon>
        <taxon>Elardia</taxon>
        <taxon>Arcellinida</taxon>
        <taxon>Sphaerothecina</taxon>
        <taxon>Arcellidae</taxon>
        <taxon>Arcella</taxon>
    </lineage>
</organism>
<dbReference type="EMBL" id="GIBP01003795">
    <property type="protein sequence ID" value="NDV32764.1"/>
    <property type="molecule type" value="Transcribed_RNA"/>
</dbReference>